<geneLocation type="plasmid" evidence="1 2">
    <name>pXO2</name>
</geneLocation>
<evidence type="ECO:0000313" key="1">
    <source>
        <dbReference type="EMBL" id="AAT29015.2"/>
    </source>
</evidence>
<dbReference type="Proteomes" id="UP000000594">
    <property type="component" value="Plasmid pXO2"/>
</dbReference>
<dbReference type="AlphaFoldDB" id="A0A6L7HT52"/>
<name>A0A6L7HT52_BACAN</name>
<dbReference type="GeneID" id="39682792"/>
<accession>A0A6L7HT52</accession>
<reference evidence="1 2" key="1">
    <citation type="journal article" date="2009" name="J. Bacteriol.">
        <title>The complete genome sequence of Bacillus anthracis Ames 'Ancestor'.</title>
        <authorList>
            <person name="Ravel J."/>
            <person name="Jiang L."/>
            <person name="Stanley S.T."/>
            <person name="Wilson M.R."/>
            <person name="Decker R.S."/>
            <person name="Read T.D."/>
            <person name="Worsham P."/>
            <person name="Keim P.S."/>
            <person name="Salzberg S.L."/>
            <person name="Fraser-Liggett C.M."/>
            <person name="Rasko D.A."/>
        </authorList>
    </citation>
    <scope>NUCLEOTIDE SEQUENCE [LARGE SCALE GENOMIC DNA]</scope>
    <source>
        <strain evidence="2">Ames ancestor</strain>
        <plasmid evidence="2">pXO2</plasmid>
    </source>
</reference>
<gene>
    <name evidence="1" type="ordered locus">GBAA_pXO2_0085</name>
</gene>
<sequence>MKEVTIREFIKGVNDKKNLRVILENDFLSMQSNKVLNLECRIGKIVINDWEVNIKNCKILTVEKEYIITDDYSNTKLIVYPSV</sequence>
<dbReference type="KEGG" id="banh:HYU01_29385"/>
<accession>Q6F022</accession>
<organism evidence="1 2">
    <name type="scientific">Bacillus anthracis</name>
    <name type="common">anthrax bacterium</name>
    <dbReference type="NCBI Taxonomy" id="1392"/>
    <lineage>
        <taxon>Bacteria</taxon>
        <taxon>Bacillati</taxon>
        <taxon>Bacillota</taxon>
        <taxon>Bacilli</taxon>
        <taxon>Bacillales</taxon>
        <taxon>Bacillaceae</taxon>
        <taxon>Bacillus</taxon>
        <taxon>Bacillus cereus group</taxon>
    </lineage>
</organism>
<dbReference type="EMBL" id="AE017335">
    <property type="protein sequence ID" value="AAT29015.2"/>
    <property type="molecule type" value="Genomic_DNA"/>
</dbReference>
<protein>
    <submittedName>
        <fullName evidence="1">Conserved domain protein</fullName>
    </submittedName>
</protein>
<dbReference type="PATRIC" id="fig|1392.230.peg.5929"/>
<keyword evidence="2" id="KW-1185">Reference proteome</keyword>
<evidence type="ECO:0000313" key="2">
    <source>
        <dbReference type="Proteomes" id="UP000000594"/>
    </source>
</evidence>
<dbReference type="GeneID" id="45025377"/>
<keyword evidence="1" id="KW-0614">Plasmid</keyword>
<dbReference type="KEGG" id="bar:GBAA_pXO2_0085"/>
<dbReference type="RefSeq" id="WP_000665956.1">
    <property type="nucleotide sequence ID" value="NC_002146.1"/>
</dbReference>
<proteinExistence type="predicted"/>